<feature type="transmembrane region" description="Helical" evidence="2">
    <location>
        <begin position="202"/>
        <end position="224"/>
    </location>
</feature>
<evidence type="ECO:0000313" key="4">
    <source>
        <dbReference type="Proteomes" id="UP000433493"/>
    </source>
</evidence>
<reference evidence="3 4" key="1">
    <citation type="submission" date="2019-09" db="EMBL/GenBank/DDBJ databases">
        <title>Phylogeny of genus Pseudoclavibacter and closely related genus.</title>
        <authorList>
            <person name="Li Y."/>
        </authorList>
    </citation>
    <scope>NUCLEOTIDE SEQUENCE [LARGE SCALE GENOMIC DNA]</scope>
    <source>
        <strain evidence="3 4">KCTC 13959</strain>
    </source>
</reference>
<evidence type="ECO:0000256" key="1">
    <source>
        <dbReference type="SAM" id="MobiDB-lite"/>
    </source>
</evidence>
<dbReference type="InterPro" id="IPR009781">
    <property type="entry name" value="DUF1345"/>
</dbReference>
<organism evidence="3 4">
    <name type="scientific">Gulosibacter chungangensis</name>
    <dbReference type="NCBI Taxonomy" id="979746"/>
    <lineage>
        <taxon>Bacteria</taxon>
        <taxon>Bacillati</taxon>
        <taxon>Actinomycetota</taxon>
        <taxon>Actinomycetes</taxon>
        <taxon>Micrococcales</taxon>
        <taxon>Microbacteriaceae</taxon>
        <taxon>Gulosibacter</taxon>
    </lineage>
</organism>
<dbReference type="Proteomes" id="UP000433493">
    <property type="component" value="Unassembled WGS sequence"/>
</dbReference>
<protein>
    <submittedName>
        <fullName evidence="3">DUF1345 domain-containing protein</fullName>
    </submittedName>
</protein>
<keyword evidence="2" id="KW-0812">Transmembrane</keyword>
<dbReference type="Pfam" id="PF07077">
    <property type="entry name" value="DUF1345"/>
    <property type="match status" value="1"/>
</dbReference>
<feature type="transmembrane region" description="Helical" evidence="2">
    <location>
        <begin position="171"/>
        <end position="190"/>
    </location>
</feature>
<gene>
    <name evidence="3" type="ORF">F8O05_01530</name>
</gene>
<dbReference type="EMBL" id="WBKB01000001">
    <property type="protein sequence ID" value="KAB1644971.1"/>
    <property type="molecule type" value="Genomic_DNA"/>
</dbReference>
<sequence length="301" mass="32459">MDSAPTDGVLPKSMHNFDHRGRGRGRGRDEDEVGGLARGTAAGTLDWVNTSSIDQTRTGSRRATKPRWLAREEPRQWIATLPGFAAIIWALTWSVDQDGERDWSVLFSEKSVQLIVLLGVMLLLNALLYFVLTAYAFRGAKGKDLAFIARASAPRTRAEAKRLKQNGLDEVYVAIGAGALSLATLVLLLTGPGVRDSPAATLGTLAAVIGAWLLIILGFAVRYLREWAVRGAISFPDNLDPPTLSDFGLVAVQMSTAYGFGHATMRASSVRRAALTHNVLGYVFNTVIIALVISVALPAVF</sequence>
<proteinExistence type="predicted"/>
<feature type="region of interest" description="Disordered" evidence="1">
    <location>
        <begin position="1"/>
        <end position="34"/>
    </location>
</feature>
<keyword evidence="4" id="KW-1185">Reference proteome</keyword>
<evidence type="ECO:0000256" key="2">
    <source>
        <dbReference type="SAM" id="Phobius"/>
    </source>
</evidence>
<feature type="transmembrane region" description="Helical" evidence="2">
    <location>
        <begin position="77"/>
        <end position="95"/>
    </location>
</feature>
<keyword evidence="2" id="KW-1133">Transmembrane helix</keyword>
<accession>A0A7J5BFC4</accession>
<feature type="transmembrane region" description="Helical" evidence="2">
    <location>
        <begin position="115"/>
        <end position="137"/>
    </location>
</feature>
<evidence type="ECO:0000313" key="3">
    <source>
        <dbReference type="EMBL" id="KAB1644971.1"/>
    </source>
</evidence>
<feature type="transmembrane region" description="Helical" evidence="2">
    <location>
        <begin position="279"/>
        <end position="300"/>
    </location>
</feature>
<dbReference type="AlphaFoldDB" id="A0A7J5BFC4"/>
<comment type="caution">
    <text evidence="3">The sequence shown here is derived from an EMBL/GenBank/DDBJ whole genome shotgun (WGS) entry which is preliminary data.</text>
</comment>
<keyword evidence="2" id="KW-0472">Membrane</keyword>
<name>A0A7J5BFC4_9MICO</name>
<dbReference type="OrthoDB" id="5112249at2"/>